<dbReference type="GO" id="GO:0005085">
    <property type="term" value="F:guanyl-nucleotide exchange factor activity"/>
    <property type="evidence" value="ECO:0007669"/>
    <property type="project" value="InterPro"/>
</dbReference>
<dbReference type="AlphaFoldDB" id="A0A0F7SGS2"/>
<evidence type="ECO:0000313" key="4">
    <source>
        <dbReference type="EMBL" id="CDZ96192.1"/>
    </source>
</evidence>
<feature type="region of interest" description="Disordered" evidence="2">
    <location>
        <begin position="781"/>
        <end position="876"/>
    </location>
</feature>
<feature type="compositionally biased region" description="Low complexity" evidence="2">
    <location>
        <begin position="929"/>
        <end position="942"/>
    </location>
</feature>
<dbReference type="InterPro" id="IPR000219">
    <property type="entry name" value="DH_dom"/>
</dbReference>
<feature type="compositionally biased region" description="Polar residues" evidence="2">
    <location>
        <begin position="979"/>
        <end position="990"/>
    </location>
</feature>
<dbReference type="PROSITE" id="PS50010">
    <property type="entry name" value="DH_2"/>
    <property type="match status" value="1"/>
</dbReference>
<feature type="compositionally biased region" description="Low complexity" evidence="2">
    <location>
        <begin position="160"/>
        <end position="169"/>
    </location>
</feature>
<evidence type="ECO:0000256" key="1">
    <source>
        <dbReference type="SAM" id="Coils"/>
    </source>
</evidence>
<feature type="region of interest" description="Disordered" evidence="2">
    <location>
        <begin position="1"/>
        <end position="114"/>
    </location>
</feature>
<feature type="region of interest" description="Disordered" evidence="2">
    <location>
        <begin position="512"/>
        <end position="545"/>
    </location>
</feature>
<dbReference type="Pfam" id="PF00621">
    <property type="entry name" value="RhoGEF"/>
    <property type="match status" value="1"/>
</dbReference>
<feature type="compositionally biased region" description="Basic and acidic residues" evidence="2">
    <location>
        <begin position="1068"/>
        <end position="1080"/>
    </location>
</feature>
<dbReference type="InterPro" id="IPR035899">
    <property type="entry name" value="DBL_dom_sf"/>
</dbReference>
<evidence type="ECO:0000259" key="3">
    <source>
        <dbReference type="PROSITE" id="PS50010"/>
    </source>
</evidence>
<feature type="compositionally biased region" description="Polar residues" evidence="2">
    <location>
        <begin position="962"/>
        <end position="971"/>
    </location>
</feature>
<protein>
    <submittedName>
        <fullName evidence="4">Dbl homology (DH) domain</fullName>
    </submittedName>
</protein>
<dbReference type="GO" id="GO:0005737">
    <property type="term" value="C:cytoplasm"/>
    <property type="evidence" value="ECO:0007669"/>
    <property type="project" value="TreeGrafter"/>
</dbReference>
<dbReference type="InterPro" id="IPR051092">
    <property type="entry name" value="FYVE_RhoGEF_PH"/>
</dbReference>
<feature type="compositionally biased region" description="Low complexity" evidence="2">
    <location>
        <begin position="517"/>
        <end position="545"/>
    </location>
</feature>
<reference evidence="4" key="1">
    <citation type="submission" date="2014-08" db="EMBL/GenBank/DDBJ databases">
        <authorList>
            <person name="Sharma Rahul"/>
            <person name="Thines Marco"/>
        </authorList>
    </citation>
    <scope>NUCLEOTIDE SEQUENCE</scope>
</reference>
<evidence type="ECO:0000256" key="2">
    <source>
        <dbReference type="SAM" id="MobiDB-lite"/>
    </source>
</evidence>
<proteinExistence type="predicted"/>
<dbReference type="SUPFAM" id="SSF48065">
    <property type="entry name" value="DBL homology domain (DH-domain)"/>
    <property type="match status" value="1"/>
</dbReference>
<feature type="domain" description="DH" evidence="3">
    <location>
        <begin position="209"/>
        <end position="412"/>
    </location>
</feature>
<feature type="compositionally biased region" description="Polar residues" evidence="2">
    <location>
        <begin position="1096"/>
        <end position="1120"/>
    </location>
</feature>
<dbReference type="PANTHER" id="PTHR12673:SF270">
    <property type="entry name" value="FYVE-TYPE DOMAIN-CONTAINING PROTEIN"/>
    <property type="match status" value="1"/>
</dbReference>
<feature type="compositionally biased region" description="Polar residues" evidence="2">
    <location>
        <begin position="998"/>
        <end position="1017"/>
    </location>
</feature>
<accession>A0A0F7SGS2</accession>
<feature type="region of interest" description="Disordered" evidence="2">
    <location>
        <begin position="160"/>
        <end position="196"/>
    </location>
</feature>
<dbReference type="PANTHER" id="PTHR12673">
    <property type="entry name" value="FACIOGENITAL DYSPLASIA PROTEIN"/>
    <property type="match status" value="1"/>
</dbReference>
<sequence>MHTSSPYPDTVDHPRQPHQSQQHRQHSPFAAATTQPASPIYHKSLPGLPAEQTHASDSRSGRVSGSVSTHPTGSSPVKPLASGRRPQSAGGEGGTPGGLKTSSMLGHSGGSSGGSGRLLKRAFFCDIVLEDGRESDETNLFLSTLGDQLHAIPYPAVPSVPLSSSSAPPTNNRSSSETERSHLNVPGRMERSGSVDIMSTSPSLPNLSKLPPLLSELLSTEQTYVRRLRALKQTYADPLRLFSKDPSTAIIPVYNANQLFGNIDVIIKVNEAFLADLETVIGQGQHSTEYKVDTEDEWGIGDVALKHFKDLRAFDCYKTYYDKCEDAQTMFADMIVKRKQFADFVSASKYKTEGISNVGLRELLMEPVQRIPRYTMIWQLMIKHMSLSDPQRQKLVEATDIATAVATCEKDPHTKRMMVMMALSKSVDGFPAELINNNRDYLASVDVEDLPPEFITNSHASPASPLGNIATLHSTLYLFSDRILIAKRPSAGASGRKLTGLDDVARLWRGSVAPSQAGSSNSSSAMSMSSNRRSGDSSDGSTGKMSSKGLVGLLDLVVTDSGGGDFSVYLPYPPVDQSDRWSNRPFRSYTVVHPPLPYSIDPASIASDRYHFIQNVWAAQTLIRARGGKSLAFASTEEERLIGASEGNSAGECAKGFYNVWRRNEWEQDMAKSKVVIQVDESGRSTPLLTDDERAPSLFFRIQPLVGGLARVSNKISGLDAEEEITPTITVMSNIIKKIHQHDIYRPRLDPRSAPNTPSSHAVSRRPILGLDVISRNLFGSGSVGSKGSVSHRHSRSVGSKSSTMNSTATRSTTRSTMSSMTTYSDYHPREKSPTPRSPTSKSPRSKSPGIGSRGGSTSPYSARKPVPTDELLDGSEVELTERLELAKKNGQNMVEEVISSEAVEQKVEQVEVKQPVEVNRLSFDSLSSDRGGSISTRSSSRPKPPSTPSFATAGPLCVRNKTPQIPSSSGFEPLNGFGPTQSLSPSKASNRIDLMASPTSEQQVLSPSVGRTLSTSDSRRPMGPRRPLPSAKSTAVKHEDDEADSPSPSTVLKRDRAKSMESLSPSLDKKPRHFGEDSPRSALRPLETGDGGSSRAINQSTPSSSRVGSIKNTETPVSSNTLKLLRELEELRVTHQEAISLIERQGLELVDIKSENATLYDAFNEELEQMYSDMNLPGAESNVAMKRDLQIAKADRNALRLENASLRRELDHVTYEKNRLERLMKQYTSSLP</sequence>
<organism evidence="4">
    <name type="scientific">Phaffia rhodozyma</name>
    <name type="common">Yeast</name>
    <name type="synonym">Xanthophyllomyces dendrorhous</name>
    <dbReference type="NCBI Taxonomy" id="264483"/>
    <lineage>
        <taxon>Eukaryota</taxon>
        <taxon>Fungi</taxon>
        <taxon>Dikarya</taxon>
        <taxon>Basidiomycota</taxon>
        <taxon>Agaricomycotina</taxon>
        <taxon>Tremellomycetes</taxon>
        <taxon>Cystofilobasidiales</taxon>
        <taxon>Mrakiaceae</taxon>
        <taxon>Phaffia</taxon>
    </lineage>
</organism>
<feature type="compositionally biased region" description="Low complexity" evidence="2">
    <location>
        <begin position="838"/>
        <end position="849"/>
    </location>
</feature>
<name>A0A0F7SGS2_PHARH</name>
<dbReference type="EMBL" id="LN483116">
    <property type="protein sequence ID" value="CDZ96192.1"/>
    <property type="molecule type" value="Genomic_DNA"/>
</dbReference>
<dbReference type="Gene3D" id="1.20.900.10">
    <property type="entry name" value="Dbl homology (DH) domain"/>
    <property type="match status" value="1"/>
</dbReference>
<feature type="region of interest" description="Disordered" evidence="2">
    <location>
        <begin position="924"/>
        <end position="1120"/>
    </location>
</feature>
<feature type="compositionally biased region" description="Low complexity" evidence="2">
    <location>
        <begin position="797"/>
        <end position="825"/>
    </location>
</feature>
<feature type="coiled-coil region" evidence="1">
    <location>
        <begin position="1190"/>
        <end position="1224"/>
    </location>
</feature>
<feature type="compositionally biased region" description="Basic and acidic residues" evidence="2">
    <location>
        <begin position="176"/>
        <end position="193"/>
    </location>
</feature>
<keyword evidence="1" id="KW-0175">Coiled coil</keyword>
<dbReference type="SMART" id="SM00325">
    <property type="entry name" value="RhoGEF"/>
    <property type="match status" value="1"/>
</dbReference>